<dbReference type="InterPro" id="IPR013783">
    <property type="entry name" value="Ig-like_fold"/>
</dbReference>
<dbReference type="OrthoDB" id="108454at2"/>
<dbReference type="Proteomes" id="UP000253606">
    <property type="component" value="Chromosome"/>
</dbReference>
<dbReference type="SUPFAM" id="SSF63829">
    <property type="entry name" value="Calcium-dependent phosphotriesterase"/>
    <property type="match status" value="1"/>
</dbReference>
<protein>
    <recommendedName>
        <fullName evidence="1">IPT/TIG domain-containing protein</fullName>
    </recommendedName>
</protein>
<dbReference type="InterPro" id="IPR011042">
    <property type="entry name" value="6-blade_b-propeller_TolB-like"/>
</dbReference>
<dbReference type="PANTHER" id="PTHR47572:SF4">
    <property type="entry name" value="LACTONASE DRP35"/>
    <property type="match status" value="1"/>
</dbReference>
<dbReference type="RefSeq" id="WP_114206400.1">
    <property type="nucleotide sequence ID" value="NZ_CP030840.1"/>
</dbReference>
<dbReference type="KEGG" id="abas:ACPOL_1500"/>
<dbReference type="AlphaFoldDB" id="A0A2Z5FWQ8"/>
<dbReference type="InterPro" id="IPR002909">
    <property type="entry name" value="IPT_dom"/>
</dbReference>
<feature type="domain" description="IPT/TIG" evidence="1">
    <location>
        <begin position="13"/>
        <end position="89"/>
    </location>
</feature>
<reference evidence="2 3" key="1">
    <citation type="journal article" date="2018" name="Front. Microbiol.">
        <title>Hydrolytic Capabilities as a Key to Environmental Success: Chitinolytic and Cellulolytic Acidobacteria From Acidic Sub-arctic Soils and Boreal Peatlands.</title>
        <authorList>
            <person name="Belova S.E."/>
            <person name="Ravin N.V."/>
            <person name="Pankratov T.A."/>
            <person name="Rakitin A.L."/>
            <person name="Ivanova A.A."/>
            <person name="Beletsky A.V."/>
            <person name="Mardanov A.V."/>
            <person name="Sinninghe Damste J.S."/>
            <person name="Dedysh S.N."/>
        </authorList>
    </citation>
    <scope>NUCLEOTIDE SEQUENCE [LARGE SCALE GENOMIC DNA]</scope>
    <source>
        <strain evidence="2 3">SBC82</strain>
    </source>
</reference>
<dbReference type="Gene3D" id="2.120.10.30">
    <property type="entry name" value="TolB, C-terminal domain"/>
    <property type="match status" value="1"/>
</dbReference>
<accession>A0A2Z5FWQ8</accession>
<evidence type="ECO:0000259" key="1">
    <source>
        <dbReference type="Pfam" id="PF01833"/>
    </source>
</evidence>
<keyword evidence="3" id="KW-1185">Reference proteome</keyword>
<dbReference type="PANTHER" id="PTHR47572">
    <property type="entry name" value="LIPOPROTEIN-RELATED"/>
    <property type="match status" value="1"/>
</dbReference>
<gene>
    <name evidence="2" type="ORF">ACPOL_1500</name>
</gene>
<proteinExistence type="predicted"/>
<dbReference type="Gene3D" id="2.60.40.10">
    <property type="entry name" value="Immunoglobulins"/>
    <property type="match status" value="1"/>
</dbReference>
<evidence type="ECO:0000313" key="2">
    <source>
        <dbReference type="EMBL" id="AXC10846.1"/>
    </source>
</evidence>
<name>A0A2Z5FWQ8_9BACT</name>
<dbReference type="Pfam" id="PF01833">
    <property type="entry name" value="TIG"/>
    <property type="match status" value="1"/>
</dbReference>
<evidence type="ECO:0000313" key="3">
    <source>
        <dbReference type="Proteomes" id="UP000253606"/>
    </source>
</evidence>
<sequence length="347" mass="36490">MVRILKSDLSSNPRIEAVLPDAALPGGEIEIRGTNLGATGYERPLSAIGGSTAAVLLSRSTRLLVRVPESSSMSPKLEVFRNGTRSNQVEVHVARLLAENIHAVASPAVNANGEVFVTFSGPRGQQTPVSVFKINPDGEMRVLLSGLVNATGLALDAYGYLYVSSRHEGTVHRVSPEGAAAIYAEGMGVATGVAFDGDQNLYVGDRSGTIFKIARDRQTFVFATLEPSVAAYHMAFGPDGGLFVTGPTTSSYDSVHRIDPDGSTSVYFRGLGRPQGIAVDIAGNLYVAASLRGRRGIVRVSPDQKAELVLAGSGIIGLAFAPGGNAILTTSTAVYHVDLRVEGFQFS</sequence>
<dbReference type="SUPFAM" id="SSF81296">
    <property type="entry name" value="E set domains"/>
    <property type="match status" value="1"/>
</dbReference>
<dbReference type="EMBL" id="CP030840">
    <property type="protein sequence ID" value="AXC10846.1"/>
    <property type="molecule type" value="Genomic_DNA"/>
</dbReference>
<dbReference type="InterPro" id="IPR014756">
    <property type="entry name" value="Ig_E-set"/>
</dbReference>
<dbReference type="InterPro" id="IPR051262">
    <property type="entry name" value="SMP-30/CGR1_Lactonase"/>
</dbReference>
<organism evidence="2 3">
    <name type="scientific">Acidisarcina polymorpha</name>
    <dbReference type="NCBI Taxonomy" id="2211140"/>
    <lineage>
        <taxon>Bacteria</taxon>
        <taxon>Pseudomonadati</taxon>
        <taxon>Acidobacteriota</taxon>
        <taxon>Terriglobia</taxon>
        <taxon>Terriglobales</taxon>
        <taxon>Acidobacteriaceae</taxon>
        <taxon>Acidisarcina</taxon>
    </lineage>
</organism>